<evidence type="ECO:0000313" key="1">
    <source>
        <dbReference type="EMBL" id="MFC4740962.1"/>
    </source>
</evidence>
<dbReference type="RefSeq" id="WP_379743354.1">
    <property type="nucleotide sequence ID" value="NZ_JBHSGW010000027.1"/>
</dbReference>
<keyword evidence="2" id="KW-1185">Reference proteome</keyword>
<dbReference type="Proteomes" id="UP001595885">
    <property type="component" value="Unassembled WGS sequence"/>
</dbReference>
<proteinExistence type="predicted"/>
<accession>A0ABV9PA75</accession>
<comment type="caution">
    <text evidence="1">The sequence shown here is derived from an EMBL/GenBank/DDBJ whole genome shotgun (WGS) entry which is preliminary data.</text>
</comment>
<sequence length="82" mass="9565">MNEITILQKIALCGFNLMVSTFTSDLLINAKQVNYFEMFLLSFAIEFKNMIIPADFSFLEWIDIEKINMLKMSLKEISFINS</sequence>
<protein>
    <submittedName>
        <fullName evidence="1">Uncharacterized protein</fullName>
    </submittedName>
</protein>
<reference evidence="2" key="1">
    <citation type="journal article" date="2019" name="Int. J. Syst. Evol. Microbiol.">
        <title>The Global Catalogue of Microorganisms (GCM) 10K type strain sequencing project: providing services to taxonomists for standard genome sequencing and annotation.</title>
        <authorList>
            <consortium name="The Broad Institute Genomics Platform"/>
            <consortium name="The Broad Institute Genome Sequencing Center for Infectious Disease"/>
            <person name="Wu L."/>
            <person name="Ma J."/>
        </authorList>
    </citation>
    <scope>NUCLEOTIDE SEQUENCE [LARGE SCALE GENOMIC DNA]</scope>
    <source>
        <strain evidence="2">CCUG 50349</strain>
    </source>
</reference>
<organism evidence="1 2">
    <name type="scientific">Flavobacterium ponti</name>
    <dbReference type="NCBI Taxonomy" id="665133"/>
    <lineage>
        <taxon>Bacteria</taxon>
        <taxon>Pseudomonadati</taxon>
        <taxon>Bacteroidota</taxon>
        <taxon>Flavobacteriia</taxon>
        <taxon>Flavobacteriales</taxon>
        <taxon>Flavobacteriaceae</taxon>
        <taxon>Flavobacterium</taxon>
    </lineage>
</organism>
<evidence type="ECO:0000313" key="2">
    <source>
        <dbReference type="Proteomes" id="UP001595885"/>
    </source>
</evidence>
<gene>
    <name evidence="1" type="ORF">ACFO3U_13245</name>
</gene>
<dbReference type="EMBL" id="JBHSGW010000027">
    <property type="protein sequence ID" value="MFC4740962.1"/>
    <property type="molecule type" value="Genomic_DNA"/>
</dbReference>
<name>A0ABV9PA75_9FLAO</name>